<dbReference type="Proteomes" id="UP000694850">
    <property type="component" value="Unplaced"/>
</dbReference>
<sequence length="90" mass="10440">MCFCSSWIRALCIVVLAFPPHSETSFRSSKRRDPPNCNQYADHLHFCTREMDPVCATNHQTYSNSCVFCSRKIESGHTFQFDYYGSCKSR</sequence>
<gene>
    <name evidence="2" type="primary">LOC122150249</name>
</gene>
<organism evidence="1 2">
    <name type="scientific">Orycteropus afer afer</name>
    <dbReference type="NCBI Taxonomy" id="1230840"/>
    <lineage>
        <taxon>Eukaryota</taxon>
        <taxon>Metazoa</taxon>
        <taxon>Chordata</taxon>
        <taxon>Craniata</taxon>
        <taxon>Vertebrata</taxon>
        <taxon>Euteleostomi</taxon>
        <taxon>Mammalia</taxon>
        <taxon>Eutheria</taxon>
        <taxon>Afrotheria</taxon>
        <taxon>Tubulidentata</taxon>
        <taxon>Orycteropodidae</taxon>
        <taxon>Orycteropus</taxon>
    </lineage>
</organism>
<accession>A0AC54Z368</accession>
<reference evidence="2" key="1">
    <citation type="submission" date="2025-08" db="UniProtKB">
        <authorList>
            <consortium name="RefSeq"/>
        </authorList>
    </citation>
    <scope>IDENTIFICATION</scope>
</reference>
<evidence type="ECO:0000313" key="2">
    <source>
        <dbReference type="RefSeq" id="XP_042637285.1"/>
    </source>
</evidence>
<name>A0AC54Z368_ORYAF</name>
<proteinExistence type="predicted"/>
<keyword evidence="1" id="KW-1185">Reference proteome</keyword>
<dbReference type="RefSeq" id="XP_042637285.1">
    <property type="nucleotide sequence ID" value="XM_042781351.1"/>
</dbReference>
<evidence type="ECO:0000313" key="1">
    <source>
        <dbReference type="Proteomes" id="UP000694850"/>
    </source>
</evidence>
<protein>
    <submittedName>
        <fullName evidence="2">Sperm-associated acrosin inhibitor-like</fullName>
    </submittedName>
</protein>